<sequence length="291" mass="31814">MNLNTALIPFIGVDIGGSHITAAYIDSSTYHVIPDSLKRERVASEAAASIIFDSWVEALSPLIAELPVDQVKIGVAMPGPFDYKNGIALFKNVKKYDSLYGLDVGEILSDKLNIPRESIIFINDAEAFLIGEMVAGAAADVGRAIGITLGTGLGSASNCSGKVVDVNRAALPFLEQHAEEYISTRWLLTRYKELTGKEVKNVEDLLNSATPALKNQIFDEFATNLASFLNDFIADENPEVLVIGGNIARTWDHFMPQLQQKIVNKNVMIRQTEMWEDAALVGAACIWINQQ</sequence>
<dbReference type="Proteomes" id="UP000291117">
    <property type="component" value="Unassembled WGS sequence"/>
</dbReference>
<dbReference type="Pfam" id="PF00480">
    <property type="entry name" value="ROK"/>
    <property type="match status" value="1"/>
</dbReference>
<protein>
    <submittedName>
        <fullName evidence="2">ROK family protein</fullName>
    </submittedName>
</protein>
<dbReference type="Gene3D" id="3.30.420.40">
    <property type="match status" value="2"/>
</dbReference>
<evidence type="ECO:0000256" key="1">
    <source>
        <dbReference type="ARBA" id="ARBA00006479"/>
    </source>
</evidence>
<gene>
    <name evidence="2" type="ORF">EZ444_19075</name>
</gene>
<organism evidence="2 3">
    <name type="scientific">Pedobacter hiemivivus</name>
    <dbReference type="NCBI Taxonomy" id="2530454"/>
    <lineage>
        <taxon>Bacteria</taxon>
        <taxon>Pseudomonadati</taxon>
        <taxon>Bacteroidota</taxon>
        <taxon>Sphingobacteriia</taxon>
        <taxon>Sphingobacteriales</taxon>
        <taxon>Sphingobacteriaceae</taxon>
        <taxon>Pedobacter</taxon>
    </lineage>
</organism>
<evidence type="ECO:0000313" key="3">
    <source>
        <dbReference type="Proteomes" id="UP000291117"/>
    </source>
</evidence>
<dbReference type="RefSeq" id="WP_131610741.1">
    <property type="nucleotide sequence ID" value="NZ_SJSM01000014.1"/>
</dbReference>
<dbReference type="PANTHER" id="PTHR18964">
    <property type="entry name" value="ROK (REPRESSOR, ORF, KINASE) FAMILY"/>
    <property type="match status" value="1"/>
</dbReference>
<dbReference type="InterPro" id="IPR043129">
    <property type="entry name" value="ATPase_NBD"/>
</dbReference>
<comment type="similarity">
    <text evidence="1">Belongs to the ROK (NagC/XylR) family.</text>
</comment>
<comment type="caution">
    <text evidence="2">The sequence shown here is derived from an EMBL/GenBank/DDBJ whole genome shotgun (WGS) entry which is preliminary data.</text>
</comment>
<accession>A0A4R0MYY4</accession>
<evidence type="ECO:0000313" key="2">
    <source>
        <dbReference type="EMBL" id="TCC92505.1"/>
    </source>
</evidence>
<dbReference type="SUPFAM" id="SSF53067">
    <property type="entry name" value="Actin-like ATPase domain"/>
    <property type="match status" value="1"/>
</dbReference>
<dbReference type="InterPro" id="IPR000600">
    <property type="entry name" value="ROK"/>
</dbReference>
<dbReference type="EMBL" id="SJSM01000014">
    <property type="protein sequence ID" value="TCC92505.1"/>
    <property type="molecule type" value="Genomic_DNA"/>
</dbReference>
<dbReference type="AlphaFoldDB" id="A0A4R0MYY4"/>
<keyword evidence="3" id="KW-1185">Reference proteome</keyword>
<name>A0A4R0MYY4_9SPHI</name>
<reference evidence="2 3" key="1">
    <citation type="submission" date="2019-02" db="EMBL/GenBank/DDBJ databases">
        <title>Pedobacter sp. RP-3-8 sp. nov., isolated from Arctic soil.</title>
        <authorList>
            <person name="Dahal R.H."/>
        </authorList>
    </citation>
    <scope>NUCLEOTIDE SEQUENCE [LARGE SCALE GENOMIC DNA]</scope>
    <source>
        <strain evidence="2 3">RP-3-8</strain>
    </source>
</reference>
<dbReference type="OrthoDB" id="49666at2"/>
<dbReference type="PANTHER" id="PTHR18964:SF149">
    <property type="entry name" value="BIFUNCTIONAL UDP-N-ACETYLGLUCOSAMINE 2-EPIMERASE_N-ACETYLMANNOSAMINE KINASE"/>
    <property type="match status" value="1"/>
</dbReference>
<proteinExistence type="inferred from homology"/>